<dbReference type="SMART" id="SM00481">
    <property type="entry name" value="POLIIIAc"/>
    <property type="match status" value="1"/>
</dbReference>
<protein>
    <submittedName>
        <fullName evidence="2">PHP domain-containing protein</fullName>
    </submittedName>
</protein>
<dbReference type="GO" id="GO:0004534">
    <property type="term" value="F:5'-3' RNA exonuclease activity"/>
    <property type="evidence" value="ECO:0007669"/>
    <property type="project" value="TreeGrafter"/>
</dbReference>
<comment type="caution">
    <text evidence="2">The sequence shown here is derived from an EMBL/GenBank/DDBJ whole genome shotgun (WGS) entry which is preliminary data.</text>
</comment>
<dbReference type="OrthoDB" id="9804333at2"/>
<dbReference type="InterPro" id="IPR003141">
    <property type="entry name" value="Pol/His_phosphatase_N"/>
</dbReference>
<organism evidence="2 3">
    <name type="scientific">Thermoactinomyces daqus</name>
    <dbReference type="NCBI Taxonomy" id="1329516"/>
    <lineage>
        <taxon>Bacteria</taxon>
        <taxon>Bacillati</taxon>
        <taxon>Bacillota</taxon>
        <taxon>Bacilli</taxon>
        <taxon>Bacillales</taxon>
        <taxon>Thermoactinomycetaceae</taxon>
        <taxon>Thermoactinomyces</taxon>
    </lineage>
</organism>
<feature type="domain" description="Polymerase/histidinol phosphatase N-terminal" evidence="1">
    <location>
        <begin position="12"/>
        <end position="77"/>
    </location>
</feature>
<evidence type="ECO:0000313" key="2">
    <source>
        <dbReference type="EMBL" id="MBA4543784.1"/>
    </source>
</evidence>
<evidence type="ECO:0000259" key="1">
    <source>
        <dbReference type="SMART" id="SM00481"/>
    </source>
</evidence>
<proteinExistence type="predicted"/>
<reference evidence="2 3" key="1">
    <citation type="submission" date="2020-07" db="EMBL/GenBank/DDBJ databases">
        <authorList>
            <person name="Feng H."/>
        </authorList>
    </citation>
    <scope>NUCLEOTIDE SEQUENCE [LARGE SCALE GENOMIC DNA]</scope>
    <source>
        <strain evidence="3">s-11</strain>
    </source>
</reference>
<dbReference type="Proteomes" id="UP000530514">
    <property type="component" value="Unassembled WGS sequence"/>
</dbReference>
<sequence length="261" mass="29339">MKILNDLPLGTFDLHIHTTASDGRYRPAEILDLATKVGLKTISITDHDTLDGLREAISLAPAYDLTVIPGVEISTRWQSLSIDILGYNIRDLDLLHSRLAEFRENREERAKKIIEKFCRLGMPITLEDVKKISGNGIIARPHIAQAIVVKGYAYDTKEVFNHYLGDGKPADVSKKELPLPEGIRMIREAGGVAVLAHPGYLKNHELIEEIILMGIDGIEVWHRQHGKREAKKFLQMAEQHDLIVTGGSDFHHDEHALGHFR</sequence>
<dbReference type="InterPro" id="IPR016195">
    <property type="entry name" value="Pol/histidinol_Pase-like"/>
</dbReference>
<accession>A0A7W1XBU4</accession>
<dbReference type="InterPro" id="IPR004013">
    <property type="entry name" value="PHP_dom"/>
</dbReference>
<name>A0A7W1XBU4_9BACL</name>
<dbReference type="Gene3D" id="3.20.20.140">
    <property type="entry name" value="Metal-dependent hydrolases"/>
    <property type="match status" value="1"/>
</dbReference>
<dbReference type="PANTHER" id="PTHR42924">
    <property type="entry name" value="EXONUCLEASE"/>
    <property type="match status" value="1"/>
</dbReference>
<dbReference type="Gene3D" id="1.10.150.650">
    <property type="match status" value="1"/>
</dbReference>
<dbReference type="PANTHER" id="PTHR42924:SF3">
    <property type="entry name" value="POLYMERASE_HISTIDINOL PHOSPHATASE N-TERMINAL DOMAIN-CONTAINING PROTEIN"/>
    <property type="match status" value="1"/>
</dbReference>
<dbReference type="SUPFAM" id="SSF89550">
    <property type="entry name" value="PHP domain-like"/>
    <property type="match status" value="1"/>
</dbReference>
<dbReference type="Pfam" id="PF02811">
    <property type="entry name" value="PHP"/>
    <property type="match status" value="1"/>
</dbReference>
<keyword evidence="3" id="KW-1185">Reference proteome</keyword>
<dbReference type="AlphaFoldDB" id="A0A7W1XBU4"/>
<dbReference type="InterPro" id="IPR052018">
    <property type="entry name" value="PHP_domain"/>
</dbReference>
<dbReference type="CDD" id="cd07438">
    <property type="entry name" value="PHP_HisPPase_AMP"/>
    <property type="match status" value="1"/>
</dbReference>
<dbReference type="RefSeq" id="WP_033099916.1">
    <property type="nucleotide sequence ID" value="NZ_JACEIP010000021.1"/>
</dbReference>
<gene>
    <name evidence="2" type="ORF">H1164_12875</name>
</gene>
<dbReference type="EMBL" id="JACEIP010000021">
    <property type="protein sequence ID" value="MBA4543784.1"/>
    <property type="molecule type" value="Genomic_DNA"/>
</dbReference>
<evidence type="ECO:0000313" key="3">
    <source>
        <dbReference type="Proteomes" id="UP000530514"/>
    </source>
</evidence>
<dbReference type="GO" id="GO:0035312">
    <property type="term" value="F:5'-3' DNA exonuclease activity"/>
    <property type="evidence" value="ECO:0007669"/>
    <property type="project" value="TreeGrafter"/>
</dbReference>